<evidence type="ECO:0000313" key="1">
    <source>
        <dbReference type="EMBL" id="PXY16625.1"/>
    </source>
</evidence>
<keyword evidence="1" id="KW-0614">Plasmid</keyword>
<gene>
    <name evidence="1" type="ORF">BAY60_36150</name>
</gene>
<dbReference type="EMBL" id="MASW01000024">
    <property type="protein sequence ID" value="PXY16625.1"/>
    <property type="molecule type" value="Genomic_DNA"/>
</dbReference>
<reference evidence="1 2" key="1">
    <citation type="submission" date="2016-07" db="EMBL/GenBank/DDBJ databases">
        <title>Draft genome sequence of Prauserella muralis DSM 45305, isolated from a mould-covered wall in an indoor environment.</title>
        <authorList>
            <person name="Ruckert C."/>
            <person name="Albersmeier A."/>
            <person name="Jiang C.-L."/>
            <person name="Jiang Y."/>
            <person name="Kalinowski J."/>
            <person name="Schneider O."/>
            <person name="Winkler A."/>
            <person name="Zotchev S.B."/>
        </authorList>
    </citation>
    <scope>NUCLEOTIDE SEQUENCE [LARGE SCALE GENOMIC DNA]</scope>
    <source>
        <strain evidence="1 2">DSM 45305</strain>
        <plasmid evidence="2">ppmurdsm45305</plasmid>
    </source>
</reference>
<accession>A0A2V4ACK1</accession>
<dbReference type="Proteomes" id="UP000249915">
    <property type="component" value="Plasmid pPmurDSM45305"/>
</dbReference>
<keyword evidence="2" id="KW-1185">Reference proteome</keyword>
<protein>
    <submittedName>
        <fullName evidence="1">Uncharacterized protein</fullName>
    </submittedName>
</protein>
<geneLocation type="plasmid" evidence="2">
    <name>ppmurdsm45305</name>
</geneLocation>
<evidence type="ECO:0000313" key="2">
    <source>
        <dbReference type="Proteomes" id="UP000249915"/>
    </source>
</evidence>
<sequence length="410" mass="45518">MGRNKRKSAGPRQWSAAAGARWARDARIATARYLREAPFARSWEAAKLTEAHQNRAMHFRRQVPDSDRSAADVTAAAVVITGLGYPETWRPASWEVVAERVVADQAQSLAGADLYILSPEMCDVVIAAAQTLTLDDLSLLSDDDLPSLSGLVVLPHPLLVRAVSGGLGDDRAYQWHAPVTMPRPTSGGEFEQAPAVRITSYHDTFGPVRPDTFVALRQHAHDQGNPLPPLLTDGIRCMPFQYAATEEQLRNHAQFSATLRATGERMRSHAELWGLDEDGVTGEYTPGSEIDDTDDSFCMRFLYAFWRLCEQRITTTSDVEARHAARLAAERAGVSPEVRVVRLRPANTTAGDAAAGEGRDWQHRWIVRMHKVRQWYPSEQRHKVLYRGPYIKGPADKPLLGGETVRGLVR</sequence>
<comment type="caution">
    <text evidence="1">The sequence shown here is derived from an EMBL/GenBank/DDBJ whole genome shotgun (WGS) entry which is preliminary data.</text>
</comment>
<dbReference type="RefSeq" id="WP_112278871.1">
    <property type="nucleotide sequence ID" value="NZ_CM009984.1"/>
</dbReference>
<dbReference type="AlphaFoldDB" id="A0A2V4ACK1"/>
<name>A0A2V4ACK1_9PSEU</name>
<proteinExistence type="predicted"/>
<organism evidence="1 2">
    <name type="scientific">Prauserella muralis</name>
    <dbReference type="NCBI Taxonomy" id="588067"/>
    <lineage>
        <taxon>Bacteria</taxon>
        <taxon>Bacillati</taxon>
        <taxon>Actinomycetota</taxon>
        <taxon>Actinomycetes</taxon>
        <taxon>Pseudonocardiales</taxon>
        <taxon>Pseudonocardiaceae</taxon>
        <taxon>Prauserella</taxon>
    </lineage>
</organism>